<proteinExistence type="predicted"/>
<dbReference type="InterPro" id="IPR039498">
    <property type="entry name" value="NTP_transf_5"/>
</dbReference>
<dbReference type="KEGG" id="ria:C7V51_06810"/>
<gene>
    <name evidence="1" type="ORF">C7V51_06810</name>
</gene>
<name>A0AAD1AC50_9MICO</name>
<evidence type="ECO:0008006" key="3">
    <source>
        <dbReference type="Google" id="ProtNLM"/>
    </source>
</evidence>
<sequence length="318" mass="35017">MVSEGPVDVLPLAVATRLAHVLVHEVGAAKRARVLSIKGPVNLHYELTPPYSPSDADVLVSPDDFEVVKEALLERGWVERDSDDDLPRMMRAHAVTLINPEWPCDIDLHNSFPGLLVAPATAFDALWERRTAMECAGVDITVPDYDGAFILCLLHAYRDRHEWSKRNLIQSLLAIGDAGPFFDRTKGGLPELTVRTGASVAMRDLLASRIEGIDGPTPPIDEDLLLAWRVRVSAGIGMLPPILWTALSGRPLVAARMFAVALSHRVEHAGMNERPTVRTIVAGLLPSVRRAPGVVFRTIAELRAVALERRRRRGRRNA</sequence>
<dbReference type="Pfam" id="PF14907">
    <property type="entry name" value="NTP_transf_5"/>
    <property type="match status" value="1"/>
</dbReference>
<reference evidence="1 2" key="1">
    <citation type="submission" date="2018-03" db="EMBL/GenBank/DDBJ databases">
        <title>Bacteriophage NCPPB3778 and a type I-E CRISPR drive the evolution of the US Biological Select Agent, Rathayibacter toxicus.</title>
        <authorList>
            <person name="Davis E.W.II."/>
            <person name="Tabima J.F."/>
            <person name="Weisberg A.J."/>
            <person name="Dantas Lopes L."/>
            <person name="Wiseman M.S."/>
            <person name="Wiseman M.S."/>
            <person name="Pupko T."/>
            <person name="Belcher M.S."/>
            <person name="Sechler A.J."/>
            <person name="Tancos M.A."/>
            <person name="Schroeder B.K."/>
            <person name="Murray T.D."/>
            <person name="Luster D.G."/>
            <person name="Schneider W.L."/>
            <person name="Rogers E."/>
            <person name="Andreote F.D."/>
            <person name="Grunwald N.J."/>
            <person name="Putnam M.L."/>
            <person name="Chang J.H."/>
        </authorList>
    </citation>
    <scope>NUCLEOTIDE SEQUENCE [LARGE SCALE GENOMIC DNA]</scope>
    <source>
        <strain evidence="1 2">NCCPB 2253</strain>
    </source>
</reference>
<dbReference type="Proteomes" id="UP000283946">
    <property type="component" value="Chromosome"/>
</dbReference>
<protein>
    <recommendedName>
        <fullName evidence="3">Nucleotidyltransferase family protein</fullName>
    </recommendedName>
</protein>
<dbReference type="AlphaFoldDB" id="A0AAD1AC50"/>
<organism evidence="1 2">
    <name type="scientific">Rathayibacter iranicus</name>
    <dbReference type="NCBI Taxonomy" id="59737"/>
    <lineage>
        <taxon>Bacteria</taxon>
        <taxon>Bacillati</taxon>
        <taxon>Actinomycetota</taxon>
        <taxon>Actinomycetes</taxon>
        <taxon>Micrococcales</taxon>
        <taxon>Microbacteriaceae</taxon>
        <taxon>Rathayibacter</taxon>
    </lineage>
</organism>
<evidence type="ECO:0000313" key="2">
    <source>
        <dbReference type="Proteomes" id="UP000283946"/>
    </source>
</evidence>
<evidence type="ECO:0000313" key="1">
    <source>
        <dbReference type="EMBL" id="AZZ55626.1"/>
    </source>
</evidence>
<dbReference type="EMBL" id="CP028130">
    <property type="protein sequence ID" value="AZZ55626.1"/>
    <property type="molecule type" value="Genomic_DNA"/>
</dbReference>
<accession>A0AAD1AC50</accession>